<evidence type="ECO:0000256" key="1">
    <source>
        <dbReference type="SAM" id="MobiDB-lite"/>
    </source>
</evidence>
<dbReference type="OrthoDB" id="427969at2759"/>
<dbReference type="AlphaFoldDB" id="A0A061BC40"/>
<dbReference type="Gene3D" id="1.10.510.10">
    <property type="entry name" value="Transferase(Phosphotransferase) domain 1"/>
    <property type="match status" value="1"/>
</dbReference>
<proteinExistence type="predicted"/>
<dbReference type="GO" id="GO:0005524">
    <property type="term" value="F:ATP binding"/>
    <property type="evidence" value="ECO:0007669"/>
    <property type="project" value="InterPro"/>
</dbReference>
<feature type="compositionally biased region" description="Low complexity" evidence="1">
    <location>
        <begin position="29"/>
        <end position="44"/>
    </location>
</feature>
<dbReference type="InterPro" id="IPR000719">
    <property type="entry name" value="Prot_kinase_dom"/>
</dbReference>
<organism evidence="3">
    <name type="scientific">Rhodotorula toruloides</name>
    <name type="common">Yeast</name>
    <name type="synonym">Rhodosporidium toruloides</name>
    <dbReference type="NCBI Taxonomy" id="5286"/>
    <lineage>
        <taxon>Eukaryota</taxon>
        <taxon>Fungi</taxon>
        <taxon>Dikarya</taxon>
        <taxon>Basidiomycota</taxon>
        <taxon>Pucciniomycotina</taxon>
        <taxon>Microbotryomycetes</taxon>
        <taxon>Sporidiobolales</taxon>
        <taxon>Sporidiobolaceae</taxon>
        <taxon>Rhodotorula</taxon>
    </lineage>
</organism>
<accession>A0A061BC40</accession>
<evidence type="ECO:0000259" key="2">
    <source>
        <dbReference type="PROSITE" id="PS50011"/>
    </source>
</evidence>
<dbReference type="InterPro" id="IPR011009">
    <property type="entry name" value="Kinase-like_dom_sf"/>
</dbReference>
<reference evidence="3" key="1">
    <citation type="journal article" date="2014" name="Genome Announc.">
        <title>Draft genome sequence of Rhodosporidium toruloides CECT1137, an oleaginous yeast of biotechnological interest.</title>
        <authorList>
            <person name="Morin N."/>
            <person name="Calcas X."/>
            <person name="Devillers H."/>
            <person name="Durrens P."/>
            <person name="Sherman D.J."/>
            <person name="Nicaud J.-M."/>
            <person name="Neuveglise C."/>
        </authorList>
    </citation>
    <scope>NUCLEOTIDE SEQUENCE</scope>
    <source>
        <strain evidence="3">CECT1137</strain>
    </source>
</reference>
<protein>
    <submittedName>
        <fullName evidence="3">RHTO0S13e03488g1_1</fullName>
    </submittedName>
</protein>
<dbReference type="EMBL" id="LK052948">
    <property type="protein sequence ID" value="CDR46924.1"/>
    <property type="molecule type" value="Genomic_DNA"/>
</dbReference>
<feature type="domain" description="Protein kinase" evidence="2">
    <location>
        <begin position="249"/>
        <end position="410"/>
    </location>
</feature>
<gene>
    <name evidence="3" type="ORF">RHTO0S_13e03488g</name>
</gene>
<sequence>MYILPLRDTEHLSALPPAAPTIVRVTGQSPPRRNTPTSYSTPSTPSSPYILAIGELVPISGSFAADGHSLPHILIGGAASDAVSADLLRLIQTDPRYQSPAHDLRNCRRRETCDSPASTAPPATCAMPEDQPMAQTATVPGAIQAQDKQLPGALLEPEEHVDKTPEIAELAYRSVSMQELQTLRSLKIAYMYSNGLLDEFFTATSFTTSPLASTLPANAVQPPVPAFSHTPTSISTPPTSAESGLPILALEINPLDGGRDGVVHRVVGFDNAPLVAKLSHADRVEEAENELAVYRTIQDASLDGKLVPRLFRAMRGSQYLDWTTIVFVMEDGGSHLRSWTDLTADERPQLYNNLQDLHRLGIYHGYIKPSNVLRSSAGQLRFIDFATAFVHECEGDDCYELQRFREILEL</sequence>
<dbReference type="PROSITE" id="PS50011">
    <property type="entry name" value="PROTEIN_KINASE_DOM"/>
    <property type="match status" value="1"/>
</dbReference>
<evidence type="ECO:0000313" key="3">
    <source>
        <dbReference type="EMBL" id="CDR46924.1"/>
    </source>
</evidence>
<name>A0A061BC40_RHOTO</name>
<dbReference type="SUPFAM" id="SSF56112">
    <property type="entry name" value="Protein kinase-like (PK-like)"/>
    <property type="match status" value="1"/>
</dbReference>
<feature type="region of interest" description="Disordered" evidence="1">
    <location>
        <begin position="23"/>
        <end position="44"/>
    </location>
</feature>
<dbReference type="GO" id="GO:0004672">
    <property type="term" value="F:protein kinase activity"/>
    <property type="evidence" value="ECO:0007669"/>
    <property type="project" value="InterPro"/>
</dbReference>